<accession>A0A4S8IHE8</accession>
<dbReference type="AlphaFoldDB" id="A0A4S8IHE8"/>
<feature type="region of interest" description="Disordered" evidence="1">
    <location>
        <begin position="37"/>
        <end position="59"/>
    </location>
</feature>
<reference evidence="2 3" key="1">
    <citation type="journal article" date="2019" name="Nat. Plants">
        <title>Genome sequencing of Musa balbisiana reveals subgenome evolution and function divergence in polyploid bananas.</title>
        <authorList>
            <person name="Yao X."/>
        </authorList>
    </citation>
    <scope>NUCLEOTIDE SEQUENCE [LARGE SCALE GENOMIC DNA]</scope>
    <source>
        <strain evidence="3">cv. DH-PKW</strain>
        <tissue evidence="2">Leaves</tissue>
    </source>
</reference>
<sequence length="59" mass="6841">MLHYPSKRLIIVGPKTGMQRMVSTLQIQLREYKHFGRERAAEGELRRPPGARRGIPRAE</sequence>
<evidence type="ECO:0000313" key="3">
    <source>
        <dbReference type="Proteomes" id="UP000317650"/>
    </source>
</evidence>
<proteinExistence type="predicted"/>
<gene>
    <name evidence="2" type="ORF">C4D60_Mb09t18900</name>
</gene>
<keyword evidence="3" id="KW-1185">Reference proteome</keyword>
<feature type="compositionally biased region" description="Basic and acidic residues" evidence="1">
    <location>
        <begin position="37"/>
        <end position="47"/>
    </location>
</feature>
<evidence type="ECO:0000313" key="2">
    <source>
        <dbReference type="EMBL" id="THU47747.1"/>
    </source>
</evidence>
<comment type="caution">
    <text evidence="2">The sequence shown here is derived from an EMBL/GenBank/DDBJ whole genome shotgun (WGS) entry which is preliminary data.</text>
</comment>
<organism evidence="2 3">
    <name type="scientific">Musa balbisiana</name>
    <name type="common">Banana</name>
    <dbReference type="NCBI Taxonomy" id="52838"/>
    <lineage>
        <taxon>Eukaryota</taxon>
        <taxon>Viridiplantae</taxon>
        <taxon>Streptophyta</taxon>
        <taxon>Embryophyta</taxon>
        <taxon>Tracheophyta</taxon>
        <taxon>Spermatophyta</taxon>
        <taxon>Magnoliopsida</taxon>
        <taxon>Liliopsida</taxon>
        <taxon>Zingiberales</taxon>
        <taxon>Musaceae</taxon>
        <taxon>Musa</taxon>
    </lineage>
</organism>
<dbReference type="EMBL" id="PYDT01000010">
    <property type="protein sequence ID" value="THU47747.1"/>
    <property type="molecule type" value="Genomic_DNA"/>
</dbReference>
<protein>
    <submittedName>
        <fullName evidence="2">Uncharacterized protein</fullName>
    </submittedName>
</protein>
<evidence type="ECO:0000256" key="1">
    <source>
        <dbReference type="SAM" id="MobiDB-lite"/>
    </source>
</evidence>
<dbReference type="Proteomes" id="UP000317650">
    <property type="component" value="Chromosome 9"/>
</dbReference>
<name>A0A4S8IHE8_MUSBA</name>